<feature type="region of interest" description="Disordered" evidence="1">
    <location>
        <begin position="1"/>
        <end position="37"/>
    </location>
</feature>
<feature type="compositionally biased region" description="Basic and acidic residues" evidence="1">
    <location>
        <begin position="23"/>
        <end position="37"/>
    </location>
</feature>
<feature type="transmembrane region" description="Helical" evidence="2">
    <location>
        <begin position="173"/>
        <end position="191"/>
    </location>
</feature>
<dbReference type="EnsemblFungi" id="EJT69441">
    <property type="protein sequence ID" value="EJT69441"/>
    <property type="gene ID" value="GGTG_13060"/>
</dbReference>
<evidence type="ECO:0000313" key="4">
    <source>
        <dbReference type="EnsemblFungi" id="EJT69441"/>
    </source>
</evidence>
<dbReference type="VEuPathDB" id="FungiDB:GGTG_13060"/>
<protein>
    <submittedName>
        <fullName evidence="3 4">Uncharacterized protein</fullName>
    </submittedName>
</protein>
<evidence type="ECO:0000256" key="2">
    <source>
        <dbReference type="SAM" id="Phobius"/>
    </source>
</evidence>
<dbReference type="AlphaFoldDB" id="J3PHS9"/>
<keyword evidence="2" id="KW-1133">Transmembrane helix</keyword>
<feature type="transmembrane region" description="Helical" evidence="2">
    <location>
        <begin position="86"/>
        <end position="106"/>
    </location>
</feature>
<proteinExistence type="predicted"/>
<reference evidence="4" key="4">
    <citation type="journal article" date="2015" name="G3 (Bethesda)">
        <title>Genome sequences of three phytopathogenic species of the Magnaporthaceae family of fungi.</title>
        <authorList>
            <person name="Okagaki L.H."/>
            <person name="Nunes C.C."/>
            <person name="Sailsbery J."/>
            <person name="Clay B."/>
            <person name="Brown D."/>
            <person name="John T."/>
            <person name="Oh Y."/>
            <person name="Young N."/>
            <person name="Fitzgerald M."/>
            <person name="Haas B.J."/>
            <person name="Zeng Q."/>
            <person name="Young S."/>
            <person name="Adiconis X."/>
            <person name="Fan L."/>
            <person name="Levin J.Z."/>
            <person name="Mitchell T.K."/>
            <person name="Okubara P.A."/>
            <person name="Farman M.L."/>
            <person name="Kohn L.M."/>
            <person name="Birren B."/>
            <person name="Ma L.-J."/>
            <person name="Dean R.A."/>
        </authorList>
    </citation>
    <scope>NUCLEOTIDE SEQUENCE</scope>
    <source>
        <strain evidence="4">R3-111a-1</strain>
    </source>
</reference>
<accession>J3PHS9</accession>
<dbReference type="HOGENOM" id="CLU_1026888_0_0_1"/>
<dbReference type="GeneID" id="20353518"/>
<reference evidence="5" key="1">
    <citation type="submission" date="2010-07" db="EMBL/GenBank/DDBJ databases">
        <title>The genome sequence of Gaeumannomyces graminis var. tritici strain R3-111a-1.</title>
        <authorList>
            <consortium name="The Broad Institute Genome Sequencing Platform"/>
            <person name="Ma L.-J."/>
            <person name="Dead R."/>
            <person name="Young S."/>
            <person name="Zeng Q."/>
            <person name="Koehrsen M."/>
            <person name="Alvarado L."/>
            <person name="Berlin A."/>
            <person name="Chapman S.B."/>
            <person name="Chen Z."/>
            <person name="Freedman E."/>
            <person name="Gellesch M."/>
            <person name="Goldberg J."/>
            <person name="Griggs A."/>
            <person name="Gujja S."/>
            <person name="Heilman E.R."/>
            <person name="Heiman D."/>
            <person name="Hepburn T."/>
            <person name="Howarth C."/>
            <person name="Jen D."/>
            <person name="Larson L."/>
            <person name="Mehta T."/>
            <person name="Neiman D."/>
            <person name="Pearson M."/>
            <person name="Roberts A."/>
            <person name="Saif S."/>
            <person name="Shea T."/>
            <person name="Shenoy N."/>
            <person name="Sisk P."/>
            <person name="Stolte C."/>
            <person name="Sykes S."/>
            <person name="Walk T."/>
            <person name="White J."/>
            <person name="Yandava C."/>
            <person name="Haas B."/>
            <person name="Nusbaum C."/>
            <person name="Birren B."/>
        </authorList>
    </citation>
    <scope>NUCLEOTIDE SEQUENCE [LARGE SCALE GENOMIC DNA]</scope>
    <source>
        <strain evidence="5">R3-111a-1</strain>
    </source>
</reference>
<reference evidence="4" key="5">
    <citation type="submission" date="2018-04" db="UniProtKB">
        <authorList>
            <consortium name="EnsemblFungi"/>
        </authorList>
    </citation>
    <scope>IDENTIFICATION</scope>
    <source>
        <strain evidence="4">R3-111a-1</strain>
    </source>
</reference>
<dbReference type="Proteomes" id="UP000006039">
    <property type="component" value="Unassembled WGS sequence"/>
</dbReference>
<feature type="compositionally biased region" description="Basic residues" evidence="1">
    <location>
        <begin position="1"/>
        <end position="12"/>
    </location>
</feature>
<keyword evidence="2" id="KW-0472">Membrane</keyword>
<reference evidence="3" key="3">
    <citation type="submission" date="2010-09" db="EMBL/GenBank/DDBJ databases">
        <title>Annotation of Gaeumannomyces graminis var. tritici R3-111a-1.</title>
        <authorList>
            <consortium name="The Broad Institute Genome Sequencing Platform"/>
            <person name="Ma L.-J."/>
            <person name="Dead R."/>
            <person name="Young S.K."/>
            <person name="Zeng Q."/>
            <person name="Gargeya S."/>
            <person name="Fitzgerald M."/>
            <person name="Haas B."/>
            <person name="Abouelleil A."/>
            <person name="Alvarado L."/>
            <person name="Arachchi H.M."/>
            <person name="Berlin A."/>
            <person name="Brown A."/>
            <person name="Chapman S.B."/>
            <person name="Chen Z."/>
            <person name="Dunbar C."/>
            <person name="Freedman E."/>
            <person name="Gearin G."/>
            <person name="Gellesch M."/>
            <person name="Goldberg J."/>
            <person name="Griggs A."/>
            <person name="Gujja S."/>
            <person name="Heiman D."/>
            <person name="Howarth C."/>
            <person name="Larson L."/>
            <person name="Lui A."/>
            <person name="MacDonald P.J.P."/>
            <person name="Mehta T."/>
            <person name="Montmayeur A."/>
            <person name="Murphy C."/>
            <person name="Neiman D."/>
            <person name="Pearson M."/>
            <person name="Priest M."/>
            <person name="Roberts A."/>
            <person name="Saif S."/>
            <person name="Shea T."/>
            <person name="Shenoy N."/>
            <person name="Sisk P."/>
            <person name="Stolte C."/>
            <person name="Sykes S."/>
            <person name="Yandava C."/>
            <person name="Wortman J."/>
            <person name="Nusbaum C."/>
            <person name="Birren B."/>
        </authorList>
    </citation>
    <scope>NUCLEOTIDE SEQUENCE</scope>
    <source>
        <strain evidence="3">R3-111a-1</strain>
    </source>
</reference>
<evidence type="ECO:0000313" key="5">
    <source>
        <dbReference type="Proteomes" id="UP000006039"/>
    </source>
</evidence>
<reference evidence="3" key="2">
    <citation type="submission" date="2010-07" db="EMBL/GenBank/DDBJ databases">
        <authorList>
            <consortium name="The Broad Institute Genome Sequencing Platform"/>
            <consortium name="Broad Institute Genome Sequencing Center for Infectious Disease"/>
            <person name="Ma L.-J."/>
            <person name="Dead R."/>
            <person name="Young S."/>
            <person name="Zeng Q."/>
            <person name="Koehrsen M."/>
            <person name="Alvarado L."/>
            <person name="Berlin A."/>
            <person name="Chapman S.B."/>
            <person name="Chen Z."/>
            <person name="Freedman E."/>
            <person name="Gellesch M."/>
            <person name="Goldberg J."/>
            <person name="Griggs A."/>
            <person name="Gujja S."/>
            <person name="Heilman E.R."/>
            <person name="Heiman D."/>
            <person name="Hepburn T."/>
            <person name="Howarth C."/>
            <person name="Jen D."/>
            <person name="Larson L."/>
            <person name="Mehta T."/>
            <person name="Neiman D."/>
            <person name="Pearson M."/>
            <person name="Roberts A."/>
            <person name="Saif S."/>
            <person name="Shea T."/>
            <person name="Shenoy N."/>
            <person name="Sisk P."/>
            <person name="Stolte C."/>
            <person name="Sykes S."/>
            <person name="Walk T."/>
            <person name="White J."/>
            <person name="Yandava C."/>
            <person name="Haas B."/>
            <person name="Nusbaum C."/>
            <person name="Birren B."/>
        </authorList>
    </citation>
    <scope>NUCLEOTIDE SEQUENCE</scope>
    <source>
        <strain evidence="3">R3-111a-1</strain>
    </source>
</reference>
<evidence type="ECO:0000256" key="1">
    <source>
        <dbReference type="SAM" id="MobiDB-lite"/>
    </source>
</evidence>
<dbReference type="RefSeq" id="XP_009229226.1">
    <property type="nucleotide sequence ID" value="XM_009230962.1"/>
</dbReference>
<keyword evidence="2" id="KW-0812">Transmembrane</keyword>
<organism evidence="3">
    <name type="scientific">Gaeumannomyces tritici (strain R3-111a-1)</name>
    <name type="common">Wheat and barley take-all root rot fungus</name>
    <name type="synonym">Gaeumannomyces graminis var. tritici</name>
    <dbReference type="NCBI Taxonomy" id="644352"/>
    <lineage>
        <taxon>Eukaryota</taxon>
        <taxon>Fungi</taxon>
        <taxon>Dikarya</taxon>
        <taxon>Ascomycota</taxon>
        <taxon>Pezizomycotina</taxon>
        <taxon>Sordariomycetes</taxon>
        <taxon>Sordariomycetidae</taxon>
        <taxon>Magnaporthales</taxon>
        <taxon>Magnaporthaceae</taxon>
        <taxon>Gaeumannomyces</taxon>
    </lineage>
</organism>
<evidence type="ECO:0000313" key="3">
    <source>
        <dbReference type="EMBL" id="EJT69441.1"/>
    </source>
</evidence>
<gene>
    <name evidence="4" type="primary">20353518</name>
    <name evidence="3" type="ORF">GGTG_13060</name>
</gene>
<keyword evidence="5" id="KW-1185">Reference proteome</keyword>
<dbReference type="EMBL" id="GL385404">
    <property type="protein sequence ID" value="EJT69441.1"/>
    <property type="molecule type" value="Genomic_DNA"/>
</dbReference>
<name>J3PHS9_GAET3</name>
<sequence>MAPFGLRRHRTSPRSFTPVASAEKAKVDNEDRDDTVHPDHDVPGVRCTTSSRLGGSWSCTCACASRSTLHVSFAGCWRLSSCRFTYTWLVAVAKAGCGVAGGWLRFTRRWWRRERSDCSDNGYWTATTPGNVTPTREHKVPEAVPERQPATSAVMPAGDTLCRHWGRGYRDKAVAVLVLLVGIGWILVGSVRKSAVCTRVPSDEGQAECRWVDRWMGVDVAEHQSLPRCYGDGAEEKAIATTLLMFFWTRTADGLSCRVLCPTDSTVSGTM</sequence>